<dbReference type="EMBL" id="JACVVK020000016">
    <property type="protein sequence ID" value="KAK7504240.1"/>
    <property type="molecule type" value="Genomic_DNA"/>
</dbReference>
<evidence type="ECO:0000313" key="2">
    <source>
        <dbReference type="Proteomes" id="UP001519460"/>
    </source>
</evidence>
<reference evidence="1 2" key="1">
    <citation type="journal article" date="2023" name="Sci. Data">
        <title>Genome assembly of the Korean intertidal mud-creeper Batillaria attramentaria.</title>
        <authorList>
            <person name="Patra A.K."/>
            <person name="Ho P.T."/>
            <person name="Jun S."/>
            <person name="Lee S.J."/>
            <person name="Kim Y."/>
            <person name="Won Y.J."/>
        </authorList>
    </citation>
    <scope>NUCLEOTIDE SEQUENCE [LARGE SCALE GENOMIC DNA]</scope>
    <source>
        <strain evidence="1">Wonlab-2016</strain>
    </source>
</reference>
<comment type="caution">
    <text evidence="1">The sequence shown here is derived from an EMBL/GenBank/DDBJ whole genome shotgun (WGS) entry which is preliminary data.</text>
</comment>
<evidence type="ECO:0000313" key="1">
    <source>
        <dbReference type="EMBL" id="KAK7504240.1"/>
    </source>
</evidence>
<protein>
    <submittedName>
        <fullName evidence="1">Uncharacterized protein</fullName>
    </submittedName>
</protein>
<name>A0ABD0LYI6_9CAEN</name>
<sequence length="73" mass="8252">MQPPSDGEHTDLPDNICAPRSEIRIRDAHELLSFSQCLPYVSGDRAFPYDQVKPVRPTYRNPGKSRDLVLATI</sequence>
<organism evidence="1 2">
    <name type="scientific">Batillaria attramentaria</name>
    <dbReference type="NCBI Taxonomy" id="370345"/>
    <lineage>
        <taxon>Eukaryota</taxon>
        <taxon>Metazoa</taxon>
        <taxon>Spiralia</taxon>
        <taxon>Lophotrochozoa</taxon>
        <taxon>Mollusca</taxon>
        <taxon>Gastropoda</taxon>
        <taxon>Caenogastropoda</taxon>
        <taxon>Sorbeoconcha</taxon>
        <taxon>Cerithioidea</taxon>
        <taxon>Batillariidae</taxon>
        <taxon>Batillaria</taxon>
    </lineage>
</organism>
<dbReference type="AlphaFoldDB" id="A0ABD0LYI6"/>
<dbReference type="Proteomes" id="UP001519460">
    <property type="component" value="Unassembled WGS sequence"/>
</dbReference>
<proteinExistence type="predicted"/>
<gene>
    <name evidence="1" type="ORF">BaRGS_00004544</name>
</gene>
<keyword evidence="2" id="KW-1185">Reference proteome</keyword>
<accession>A0ABD0LYI6</accession>